<gene>
    <name evidence="1" type="ORF">RMCFA_5557</name>
</gene>
<accession>A0A100WW00</accession>
<evidence type="ECO:0000313" key="1">
    <source>
        <dbReference type="EMBL" id="GAT05446.1"/>
    </source>
</evidence>
<dbReference type="Proteomes" id="UP000069705">
    <property type="component" value="Unassembled WGS sequence"/>
</dbReference>
<sequence length="320" mass="33397">MDKIRVLGNVVRNIVAMLGFAPAESLVLVLLRDGELYSVMRADLRDMVRADAAVRLAEMVARQDANGVVGVIVSEEASTCPPCRDRLRSVVNNVAAELEQRGDWSFDAVIVGQIRAGARWSCMDDRAIGGVLDDPASSALAAAAVLDGRRMYGSRAELAATVAVDVERVAAVAPLLGAGGAVDDVAVAVRAAVDAMRRMAGGAVLTDAELADVATTLVDVRVRDALFNVGDSDAIAAAESLWTLLARVLPDPFRAEALTLLALSAFVRGDGPVAGIALDAVLVDNPGHRMAGMLDVALQNGMRPEQLQGLIAKIPAAVTV</sequence>
<dbReference type="Pfam" id="PF13830">
    <property type="entry name" value="DUF4192"/>
    <property type="match status" value="1"/>
</dbReference>
<proteinExistence type="predicted"/>
<dbReference type="RefSeq" id="WP_061265165.1">
    <property type="nucleotide sequence ID" value="NZ_BCSZ01000059.1"/>
</dbReference>
<reference evidence="1 2" key="1">
    <citation type="journal article" date="2016" name="Genome Announc.">
        <title>Draft Genome Sequences of Five Rapidly Growing Mycobacterium Species, M. thermoresistibile, M. fortuitum subsp. acetamidolyticum, M. canariasense, M. brisbanense, and M. novocastrense.</title>
        <authorList>
            <person name="Katahira K."/>
            <person name="Ogura Y."/>
            <person name="Gotoh Y."/>
            <person name="Hayashi T."/>
        </authorList>
    </citation>
    <scope>NUCLEOTIDE SEQUENCE [LARGE SCALE GENOMIC DNA]</scope>
    <source>
        <strain evidence="1 2">JCM6368</strain>
    </source>
</reference>
<dbReference type="EMBL" id="BCSZ01000059">
    <property type="protein sequence ID" value="GAT05446.1"/>
    <property type="molecule type" value="Genomic_DNA"/>
</dbReference>
<dbReference type="InterPro" id="IPR025447">
    <property type="entry name" value="DUF4192"/>
</dbReference>
<name>A0A100WW00_MYCFO</name>
<protein>
    <recommendedName>
        <fullName evidence="3">DUF4192 domain-containing protein</fullName>
    </recommendedName>
</protein>
<dbReference type="AlphaFoldDB" id="A0A100WW00"/>
<organism evidence="1 2">
    <name type="scientific">Mycolicibacterium fortuitum subsp. acetamidolyticum</name>
    <dbReference type="NCBI Taxonomy" id="144550"/>
    <lineage>
        <taxon>Bacteria</taxon>
        <taxon>Bacillati</taxon>
        <taxon>Actinomycetota</taxon>
        <taxon>Actinomycetes</taxon>
        <taxon>Mycobacteriales</taxon>
        <taxon>Mycobacteriaceae</taxon>
        <taxon>Mycolicibacterium</taxon>
    </lineage>
</organism>
<comment type="caution">
    <text evidence="1">The sequence shown here is derived from an EMBL/GenBank/DDBJ whole genome shotgun (WGS) entry which is preliminary data.</text>
</comment>
<reference evidence="2" key="2">
    <citation type="submission" date="2016-02" db="EMBL/GenBank/DDBJ databases">
        <title>Draft genome sequence of five rapidly growing Mycobacterium species.</title>
        <authorList>
            <person name="Katahira K."/>
            <person name="Gotou Y."/>
            <person name="Iida K."/>
            <person name="Ogura Y."/>
            <person name="Hayashi T."/>
        </authorList>
    </citation>
    <scope>NUCLEOTIDE SEQUENCE [LARGE SCALE GENOMIC DNA]</scope>
    <source>
        <strain evidence="2">JCM6368</strain>
    </source>
</reference>
<evidence type="ECO:0000313" key="2">
    <source>
        <dbReference type="Proteomes" id="UP000069705"/>
    </source>
</evidence>
<evidence type="ECO:0008006" key="3">
    <source>
        <dbReference type="Google" id="ProtNLM"/>
    </source>
</evidence>